<dbReference type="PANTHER" id="PTHR33677:SF3">
    <property type="entry name" value="COPPER-SENSING TRANSCRIPTIONAL REPRESSOR RICR"/>
    <property type="match status" value="1"/>
</dbReference>
<dbReference type="RefSeq" id="WP_268039907.1">
    <property type="nucleotide sequence ID" value="NZ_JAPQER010000002.1"/>
</dbReference>
<dbReference type="EMBL" id="JAPQER010000002">
    <property type="protein sequence ID" value="MCY6483631.1"/>
    <property type="molecule type" value="Genomic_DNA"/>
</dbReference>
<gene>
    <name evidence="1" type="ORF">OW763_04600</name>
</gene>
<dbReference type="Proteomes" id="UP001078443">
    <property type="component" value="Unassembled WGS sequence"/>
</dbReference>
<protein>
    <submittedName>
        <fullName evidence="1">Metal-sensitive transcriptional regulator</fullName>
    </submittedName>
</protein>
<dbReference type="Pfam" id="PF02583">
    <property type="entry name" value="Trns_repr_metal"/>
    <property type="match status" value="1"/>
</dbReference>
<dbReference type="PANTHER" id="PTHR33677">
    <property type="entry name" value="TRANSCRIPTIONAL REPRESSOR FRMR-RELATED"/>
    <property type="match status" value="1"/>
</dbReference>
<evidence type="ECO:0000313" key="2">
    <source>
        <dbReference type="Proteomes" id="UP001078443"/>
    </source>
</evidence>
<dbReference type="CDD" id="cd10148">
    <property type="entry name" value="CsoR-like_DUF156"/>
    <property type="match status" value="1"/>
</dbReference>
<comment type="caution">
    <text evidence="1">The sequence shown here is derived from an EMBL/GenBank/DDBJ whole genome shotgun (WGS) entry which is preliminary data.</text>
</comment>
<dbReference type="InterPro" id="IPR003735">
    <property type="entry name" value="Metal_Tscrpt_repr"/>
</dbReference>
<name>A0ABT4CXD6_9CLOT</name>
<keyword evidence="2" id="KW-1185">Reference proteome</keyword>
<proteinExistence type="predicted"/>
<evidence type="ECO:0000313" key="1">
    <source>
        <dbReference type="EMBL" id="MCY6483631.1"/>
    </source>
</evidence>
<sequence>MENKNDSRKNIKVRLRRIEGQVKGIEKMMDNEACCKEVLVQVAAVRAAINKVGALILKDYAEHCMVSEEDKEEYGGKIEELVSTLTMFMK</sequence>
<organism evidence="1 2">
    <name type="scientific">Clostridium aestuarii</name>
    <dbReference type="NCBI Taxonomy" id="338193"/>
    <lineage>
        <taxon>Bacteria</taxon>
        <taxon>Bacillati</taxon>
        <taxon>Bacillota</taxon>
        <taxon>Clostridia</taxon>
        <taxon>Eubacteriales</taxon>
        <taxon>Clostridiaceae</taxon>
        <taxon>Clostridium</taxon>
    </lineage>
</organism>
<dbReference type="Gene3D" id="1.20.58.1000">
    <property type="entry name" value="Metal-sensitive repressor, helix protomer"/>
    <property type="match status" value="1"/>
</dbReference>
<dbReference type="InterPro" id="IPR038390">
    <property type="entry name" value="Metal_Tscrpt_repr_sf"/>
</dbReference>
<reference evidence="1" key="1">
    <citation type="submission" date="2022-12" db="EMBL/GenBank/DDBJ databases">
        <authorList>
            <person name="Wang J."/>
        </authorList>
    </citation>
    <scope>NUCLEOTIDE SEQUENCE</scope>
    <source>
        <strain evidence="1">HY-45-18</strain>
    </source>
</reference>
<accession>A0ABT4CXD6</accession>